<comment type="caution">
    <text evidence="2">The sequence shown here is derived from an EMBL/GenBank/DDBJ whole genome shotgun (WGS) entry which is preliminary data.</text>
</comment>
<dbReference type="RefSeq" id="WP_210658504.1">
    <property type="nucleotide sequence ID" value="NZ_JAGKQQ010000001.1"/>
</dbReference>
<evidence type="ECO:0000313" key="3">
    <source>
        <dbReference type="Proteomes" id="UP000676565"/>
    </source>
</evidence>
<organism evidence="2 3">
    <name type="scientific">Gemmata palustris</name>
    <dbReference type="NCBI Taxonomy" id="2822762"/>
    <lineage>
        <taxon>Bacteria</taxon>
        <taxon>Pseudomonadati</taxon>
        <taxon>Planctomycetota</taxon>
        <taxon>Planctomycetia</taxon>
        <taxon>Gemmatales</taxon>
        <taxon>Gemmataceae</taxon>
        <taxon>Gemmata</taxon>
    </lineage>
</organism>
<protein>
    <submittedName>
        <fullName evidence="2">Uncharacterized protein</fullName>
    </submittedName>
</protein>
<evidence type="ECO:0000313" key="2">
    <source>
        <dbReference type="EMBL" id="MBP3958477.1"/>
    </source>
</evidence>
<reference evidence="2 3" key="1">
    <citation type="submission" date="2021-04" db="EMBL/GenBank/DDBJ databases">
        <authorList>
            <person name="Ivanova A."/>
        </authorList>
    </citation>
    <scope>NUCLEOTIDE SEQUENCE [LARGE SCALE GENOMIC DNA]</scope>
    <source>
        <strain evidence="2 3">G18</strain>
    </source>
</reference>
<sequence length="303" mass="33350">MSWLGKILTFLVLIAALVWAYFTVSVYVTRTNWKVRADTYAKALKESEDNRLAELTSTRAEKEQLVRQLETEKSRTTELNGKYEELATLSKKGDDDFKKATDTLRATAAIAALKDASEKVTLSELTDTRKRNTELEDKVVKLVLSVQTAERERLRAENDSKLQRAVAEDNAKKILELTDLVAQFRQTGGTGTGAVLRTIDKVPPALPDNTRGTVLRDLAGDFVQISIGIDAGLEPGSRLDVYRESGGGQYLGTLVVTKSLYPKDAVAEFRPARRVPVSQLRADELPRKGDTVGIISSGGPKLP</sequence>
<keyword evidence="3" id="KW-1185">Reference proteome</keyword>
<accession>A0ABS5BXL1</accession>
<feature type="coiled-coil region" evidence="1">
    <location>
        <begin position="45"/>
        <end position="79"/>
    </location>
</feature>
<proteinExistence type="predicted"/>
<dbReference type="Proteomes" id="UP000676565">
    <property type="component" value="Unassembled WGS sequence"/>
</dbReference>
<evidence type="ECO:0000256" key="1">
    <source>
        <dbReference type="SAM" id="Coils"/>
    </source>
</evidence>
<keyword evidence="1" id="KW-0175">Coiled coil</keyword>
<name>A0ABS5BXL1_9BACT</name>
<dbReference type="EMBL" id="JAGKQQ010000001">
    <property type="protein sequence ID" value="MBP3958477.1"/>
    <property type="molecule type" value="Genomic_DNA"/>
</dbReference>
<gene>
    <name evidence="2" type="ORF">J8F10_24785</name>
</gene>